<proteinExistence type="predicted"/>
<dbReference type="EMBL" id="FNSV01000004">
    <property type="protein sequence ID" value="SEB33842.1"/>
    <property type="molecule type" value="Genomic_DNA"/>
</dbReference>
<dbReference type="AlphaFoldDB" id="A0A1H4IKQ2"/>
<keyword evidence="3" id="KW-1185">Reference proteome</keyword>
<protein>
    <submittedName>
        <fullName evidence="2">Uncharacterized protein</fullName>
    </submittedName>
</protein>
<name>A0A1H4IKQ2_9NOCA</name>
<dbReference type="Proteomes" id="UP000183561">
    <property type="component" value="Unassembled WGS sequence"/>
</dbReference>
<evidence type="ECO:0000256" key="1">
    <source>
        <dbReference type="SAM" id="MobiDB-lite"/>
    </source>
</evidence>
<organism evidence="2 3">
    <name type="scientific">Rhodococcus koreensis</name>
    <dbReference type="NCBI Taxonomy" id="99653"/>
    <lineage>
        <taxon>Bacteria</taxon>
        <taxon>Bacillati</taxon>
        <taxon>Actinomycetota</taxon>
        <taxon>Actinomycetes</taxon>
        <taxon>Mycobacteriales</taxon>
        <taxon>Nocardiaceae</taxon>
        <taxon>Rhodococcus</taxon>
    </lineage>
</organism>
<accession>A0A1H4IKQ2</accession>
<gene>
    <name evidence="2" type="ORF">SAMN04490239_0826</name>
</gene>
<evidence type="ECO:0000313" key="2">
    <source>
        <dbReference type="EMBL" id="SEB33842.1"/>
    </source>
</evidence>
<evidence type="ECO:0000313" key="3">
    <source>
        <dbReference type="Proteomes" id="UP000183561"/>
    </source>
</evidence>
<reference evidence="3" key="1">
    <citation type="submission" date="2016-10" db="EMBL/GenBank/DDBJ databases">
        <authorList>
            <person name="Varghese N."/>
            <person name="Submissions S."/>
        </authorList>
    </citation>
    <scope>NUCLEOTIDE SEQUENCE [LARGE SCALE GENOMIC DNA]</scope>
    <source>
        <strain evidence="3">DSM 44498</strain>
    </source>
</reference>
<sequence length="228" mass="24342">MRPTATPGLRRSEVHVTAPSMATHPGQSQSSIGAACASATTRTFDVHGASVAYLARGRTRSSTATCPASSCGMRRRRRIPYGPTSSSATANWSTTHSVASTWPHAEPVDPQLRPEPAAGRVPAPGAAFSDEISRDRGAARKKIEVDEHSQSGTILEALAMLRPAFEENFLIDPAADAALGRCGSPPQPHSGGRDRLRNGRAIRLGRSKRPRKELARAVHRQSAQRNGE</sequence>
<feature type="compositionally biased region" description="Basic residues" evidence="1">
    <location>
        <begin position="198"/>
        <end position="211"/>
    </location>
</feature>
<feature type="region of interest" description="Disordered" evidence="1">
    <location>
        <begin position="181"/>
        <end position="228"/>
    </location>
</feature>
<feature type="region of interest" description="Disordered" evidence="1">
    <location>
        <begin position="62"/>
        <end position="92"/>
    </location>
</feature>